<evidence type="ECO:0008006" key="4">
    <source>
        <dbReference type="Google" id="ProtNLM"/>
    </source>
</evidence>
<reference evidence="3" key="1">
    <citation type="journal article" date="2019" name="Int. J. Syst. Evol. Microbiol.">
        <title>The Global Catalogue of Microorganisms (GCM) 10K type strain sequencing project: providing services to taxonomists for standard genome sequencing and annotation.</title>
        <authorList>
            <consortium name="The Broad Institute Genomics Platform"/>
            <consortium name="The Broad Institute Genome Sequencing Center for Infectious Disease"/>
            <person name="Wu L."/>
            <person name="Ma J."/>
        </authorList>
    </citation>
    <scope>NUCLEOTIDE SEQUENCE [LARGE SCALE GENOMIC DNA]</scope>
    <source>
        <strain evidence="3">CCUG 54522</strain>
    </source>
</reference>
<dbReference type="Proteomes" id="UP001596135">
    <property type="component" value="Unassembled WGS sequence"/>
</dbReference>
<accession>A0ABW1LRG3</accession>
<keyword evidence="3" id="KW-1185">Reference proteome</keyword>
<keyword evidence="1" id="KW-0812">Transmembrane</keyword>
<name>A0ABW1LRG3_9ACTN</name>
<evidence type="ECO:0000256" key="1">
    <source>
        <dbReference type="SAM" id="Phobius"/>
    </source>
</evidence>
<dbReference type="RefSeq" id="WP_379160334.1">
    <property type="nucleotide sequence ID" value="NZ_JBHSRJ010000009.1"/>
</dbReference>
<organism evidence="2 3">
    <name type="scientific">Nocardioides hankookensis</name>
    <dbReference type="NCBI Taxonomy" id="443157"/>
    <lineage>
        <taxon>Bacteria</taxon>
        <taxon>Bacillati</taxon>
        <taxon>Actinomycetota</taxon>
        <taxon>Actinomycetes</taxon>
        <taxon>Propionibacteriales</taxon>
        <taxon>Nocardioidaceae</taxon>
        <taxon>Nocardioides</taxon>
    </lineage>
</organism>
<keyword evidence="1" id="KW-0472">Membrane</keyword>
<keyword evidence="1" id="KW-1133">Transmembrane helix</keyword>
<evidence type="ECO:0000313" key="2">
    <source>
        <dbReference type="EMBL" id="MFC6046041.1"/>
    </source>
</evidence>
<evidence type="ECO:0000313" key="3">
    <source>
        <dbReference type="Proteomes" id="UP001596135"/>
    </source>
</evidence>
<gene>
    <name evidence="2" type="ORF">ACFPYL_23355</name>
</gene>
<proteinExistence type="predicted"/>
<feature type="transmembrane region" description="Helical" evidence="1">
    <location>
        <begin position="12"/>
        <end position="31"/>
    </location>
</feature>
<dbReference type="EMBL" id="JBHSRJ010000009">
    <property type="protein sequence ID" value="MFC6046041.1"/>
    <property type="molecule type" value="Genomic_DNA"/>
</dbReference>
<protein>
    <recommendedName>
        <fullName evidence="4">Secreted protein</fullName>
    </recommendedName>
</protein>
<sequence length="121" mass="12855">MRVGLLDDRRWQVALIVLGVLGLSLGGYVVGHLRPATVHHERAGCLSAPGAISCDLSDGWTIGVPRDVSWTDVQGAWHDDGRPQCLPPTGRGLEGPVGLSWVEAEVDGVGWRQVVHVDCGG</sequence>
<comment type="caution">
    <text evidence="2">The sequence shown here is derived from an EMBL/GenBank/DDBJ whole genome shotgun (WGS) entry which is preliminary data.</text>
</comment>